<evidence type="ECO:0000313" key="2">
    <source>
        <dbReference type="EMBL" id="TCJ97490.1"/>
    </source>
</evidence>
<feature type="transmembrane region" description="Helical" evidence="1">
    <location>
        <begin position="24"/>
        <end position="45"/>
    </location>
</feature>
<dbReference type="Proteomes" id="UP000294856">
    <property type="component" value="Unassembled WGS sequence"/>
</dbReference>
<accession>A0A4R1FTA9</accession>
<reference evidence="2 3" key="1">
    <citation type="submission" date="2019-03" db="EMBL/GenBank/DDBJ databases">
        <title>Genomic Encyclopedia of Type Strains, Phase IV (KMG-IV): sequencing the most valuable type-strain genomes for metagenomic binning, comparative biology and taxonomic classification.</title>
        <authorList>
            <person name="Goeker M."/>
        </authorList>
    </citation>
    <scope>NUCLEOTIDE SEQUENCE [LARGE SCALE GENOMIC DNA]</scope>
    <source>
        <strain evidence="2 3">DSM 44684</strain>
    </source>
</reference>
<evidence type="ECO:0000256" key="1">
    <source>
        <dbReference type="SAM" id="Phobius"/>
    </source>
</evidence>
<dbReference type="EMBL" id="SMFR01000002">
    <property type="protein sequence ID" value="TCJ97490.1"/>
    <property type="molecule type" value="Genomic_DNA"/>
</dbReference>
<dbReference type="RefSeq" id="WP_067446827.1">
    <property type="nucleotide sequence ID" value="NZ_SMFR01000002.1"/>
</dbReference>
<evidence type="ECO:0008006" key="4">
    <source>
        <dbReference type="Google" id="ProtNLM"/>
    </source>
</evidence>
<dbReference type="AlphaFoldDB" id="A0A4R1FTA9"/>
<sequence>MRTTVDLGRAVRSELAKLSWRSPVWFAIVPIAVLLPIALNASLAIATRMNKVNGTGGMDTNNAGYWVMIFSTIVLMSAGVSSLSNEFTYATAELVYCAQTRRWLLPMAKLIVFGLIAATATLVTMIILLAVFPSVFPEVWGRVELTSSAGLRLLWALPVFAFFVSALGIGIAGLIPRPGVVVGVVLLWKFGIETFSAMLPVKIGNVVAQWMPFKNGELGAGQYPTMRPIFGGANGSLAYFALIATVFFVLGTMRLSRRDFTTD</sequence>
<feature type="transmembrane region" description="Helical" evidence="1">
    <location>
        <begin position="228"/>
        <end position="250"/>
    </location>
</feature>
<evidence type="ECO:0000313" key="3">
    <source>
        <dbReference type="Proteomes" id="UP000294856"/>
    </source>
</evidence>
<keyword evidence="3" id="KW-1185">Reference proteome</keyword>
<keyword evidence="1" id="KW-0812">Transmembrane</keyword>
<dbReference type="STRING" id="1210063.GCA_001612665_01193"/>
<organism evidence="2 3">
    <name type="scientific">Nocardia alba</name>
    <dbReference type="NCBI Taxonomy" id="225051"/>
    <lineage>
        <taxon>Bacteria</taxon>
        <taxon>Bacillati</taxon>
        <taxon>Actinomycetota</taxon>
        <taxon>Actinomycetes</taxon>
        <taxon>Mycobacteriales</taxon>
        <taxon>Nocardiaceae</taxon>
        <taxon>Nocardia</taxon>
    </lineage>
</organism>
<feature type="transmembrane region" description="Helical" evidence="1">
    <location>
        <begin position="110"/>
        <end position="133"/>
    </location>
</feature>
<comment type="caution">
    <text evidence="2">The sequence shown here is derived from an EMBL/GenBank/DDBJ whole genome shotgun (WGS) entry which is preliminary data.</text>
</comment>
<gene>
    <name evidence="2" type="ORF">DFR71_3532</name>
</gene>
<proteinExistence type="predicted"/>
<feature type="transmembrane region" description="Helical" evidence="1">
    <location>
        <begin position="153"/>
        <end position="175"/>
    </location>
</feature>
<protein>
    <recommendedName>
        <fullName evidence="4">ABC-2 type transport system permease protein</fullName>
    </recommendedName>
</protein>
<keyword evidence="1" id="KW-1133">Transmembrane helix</keyword>
<feature type="transmembrane region" description="Helical" evidence="1">
    <location>
        <begin position="65"/>
        <end position="83"/>
    </location>
</feature>
<feature type="transmembrane region" description="Helical" evidence="1">
    <location>
        <begin position="187"/>
        <end position="208"/>
    </location>
</feature>
<keyword evidence="1" id="KW-0472">Membrane</keyword>
<name>A0A4R1FTA9_9NOCA</name>